<keyword evidence="3" id="KW-1185">Reference proteome</keyword>
<protein>
    <recommendedName>
        <fullName evidence="4">Flagellar biosynthetic protein FliQ</fullName>
    </recommendedName>
</protein>
<evidence type="ECO:0000313" key="3">
    <source>
        <dbReference type="Proteomes" id="UP001225644"/>
    </source>
</evidence>
<reference evidence="2 3" key="1">
    <citation type="submission" date="2023-07" db="EMBL/GenBank/DDBJ databases">
        <title>Genomic Encyclopedia of Type Strains, Phase IV (KMG-IV): sequencing the most valuable type-strain genomes for metagenomic binning, comparative biology and taxonomic classification.</title>
        <authorList>
            <person name="Goeker M."/>
        </authorList>
    </citation>
    <scope>NUCLEOTIDE SEQUENCE [LARGE SCALE GENOMIC DNA]</scope>
    <source>
        <strain evidence="2 3">DSM 12396</strain>
    </source>
</reference>
<organism evidence="2 3">
    <name type="scientific">Desulfofundulus luciae</name>
    <dbReference type="NCBI Taxonomy" id="74702"/>
    <lineage>
        <taxon>Bacteria</taxon>
        <taxon>Bacillati</taxon>
        <taxon>Bacillota</taxon>
        <taxon>Clostridia</taxon>
        <taxon>Eubacteriales</taxon>
        <taxon>Peptococcaceae</taxon>
        <taxon>Desulfofundulus</taxon>
    </lineage>
</organism>
<evidence type="ECO:0000256" key="1">
    <source>
        <dbReference type="SAM" id="Phobius"/>
    </source>
</evidence>
<comment type="caution">
    <text evidence="2">The sequence shown here is derived from an EMBL/GenBank/DDBJ whole genome shotgun (WGS) entry which is preliminary data.</text>
</comment>
<evidence type="ECO:0000313" key="2">
    <source>
        <dbReference type="EMBL" id="MDQ0287750.1"/>
    </source>
</evidence>
<keyword evidence="1" id="KW-0472">Membrane</keyword>
<evidence type="ECO:0008006" key="4">
    <source>
        <dbReference type="Google" id="ProtNLM"/>
    </source>
</evidence>
<feature type="transmembrane region" description="Helical" evidence="1">
    <location>
        <begin position="70"/>
        <end position="92"/>
    </location>
</feature>
<gene>
    <name evidence="2" type="ORF">J2Z49_002881</name>
</gene>
<dbReference type="Proteomes" id="UP001225644">
    <property type="component" value="Unassembled WGS sequence"/>
</dbReference>
<dbReference type="EMBL" id="JAUSUX010000039">
    <property type="protein sequence ID" value="MDQ0287750.1"/>
    <property type="molecule type" value="Genomic_DNA"/>
</dbReference>
<feature type="transmembrane region" description="Helical" evidence="1">
    <location>
        <begin position="36"/>
        <end position="58"/>
    </location>
</feature>
<accession>A0ABU0B4V4</accession>
<sequence length="101" mass="10736">MGFDVYGVGNSPSAGQEFTGRVWDVLLSVHRLLLDVAGPVSLVVGAASAVCLIIAAFFPEMRKRMIASIAFALLGLLFLYAVPLFVGLMQYLGNTVQKGGM</sequence>
<dbReference type="RefSeq" id="WP_307403717.1">
    <property type="nucleotide sequence ID" value="NZ_JAUSUX010000039.1"/>
</dbReference>
<keyword evidence="1" id="KW-0812">Transmembrane</keyword>
<keyword evidence="1" id="KW-1133">Transmembrane helix</keyword>
<proteinExistence type="predicted"/>
<name>A0ABU0B4V4_9FIRM</name>